<evidence type="ECO:0000313" key="1">
    <source>
        <dbReference type="EMBL" id="CAA9998572.1"/>
    </source>
</evidence>
<feature type="non-terminal residue" evidence="1">
    <location>
        <position position="72"/>
    </location>
</feature>
<reference evidence="1 2" key="1">
    <citation type="submission" date="2020-02" db="EMBL/GenBank/DDBJ databases">
        <authorList>
            <person name="Ferguson B K."/>
        </authorList>
    </citation>
    <scope>NUCLEOTIDE SEQUENCE [LARGE SCALE GENOMIC DNA]</scope>
</reference>
<dbReference type="AlphaFoldDB" id="A0A6H5G7S0"/>
<evidence type="ECO:0000313" key="2">
    <source>
        <dbReference type="Proteomes" id="UP000479000"/>
    </source>
</evidence>
<feature type="non-terminal residue" evidence="1">
    <location>
        <position position="1"/>
    </location>
</feature>
<organism evidence="1 2">
    <name type="scientific">Nesidiocoris tenuis</name>
    <dbReference type="NCBI Taxonomy" id="355587"/>
    <lineage>
        <taxon>Eukaryota</taxon>
        <taxon>Metazoa</taxon>
        <taxon>Ecdysozoa</taxon>
        <taxon>Arthropoda</taxon>
        <taxon>Hexapoda</taxon>
        <taxon>Insecta</taxon>
        <taxon>Pterygota</taxon>
        <taxon>Neoptera</taxon>
        <taxon>Paraneoptera</taxon>
        <taxon>Hemiptera</taxon>
        <taxon>Heteroptera</taxon>
        <taxon>Panheteroptera</taxon>
        <taxon>Cimicomorpha</taxon>
        <taxon>Miridae</taxon>
        <taxon>Dicyphina</taxon>
        <taxon>Nesidiocoris</taxon>
    </lineage>
</organism>
<keyword evidence="2" id="KW-1185">Reference proteome</keyword>
<sequence length="72" mass="8295">FLHQNTKGKNHRFRTLSEFVLSVERALGRENCGERGPSITLNSCTCLFDRPFFRGIPFRSGCRCISGRKQFI</sequence>
<accession>A0A6H5G7S0</accession>
<proteinExistence type="predicted"/>
<protein>
    <submittedName>
        <fullName evidence="1">Uncharacterized protein</fullName>
    </submittedName>
</protein>
<dbReference type="EMBL" id="CADCXU010007231">
    <property type="protein sequence ID" value="CAA9998572.1"/>
    <property type="molecule type" value="Genomic_DNA"/>
</dbReference>
<gene>
    <name evidence="1" type="ORF">NTEN_LOCUS4855</name>
</gene>
<name>A0A6H5G7S0_9HEMI</name>
<dbReference type="Proteomes" id="UP000479000">
    <property type="component" value="Unassembled WGS sequence"/>
</dbReference>